<dbReference type="EMBL" id="JAEFBK010000012">
    <property type="protein sequence ID" value="KAG7540439.1"/>
    <property type="molecule type" value="Genomic_DNA"/>
</dbReference>
<evidence type="ECO:0000256" key="2">
    <source>
        <dbReference type="SAM" id="Phobius"/>
    </source>
</evidence>
<keyword evidence="2" id="KW-0472">Membrane</keyword>
<reference evidence="3 4" key="1">
    <citation type="submission" date="2020-12" db="EMBL/GenBank/DDBJ databases">
        <title>Concerted genomic and epigenomic changes stabilize Arabidopsis allopolyploids.</title>
        <authorList>
            <person name="Chen Z."/>
        </authorList>
    </citation>
    <scope>NUCLEOTIDE SEQUENCE [LARGE SCALE GENOMIC DNA]</scope>
    <source>
        <strain evidence="3">Allo738</strain>
        <tissue evidence="3">Leaf</tissue>
    </source>
</reference>
<name>A0A8T1Y7H9_9BRAS</name>
<organism evidence="3 4">
    <name type="scientific">Arabidopsis thaliana x Arabidopsis arenosa</name>
    <dbReference type="NCBI Taxonomy" id="1240361"/>
    <lineage>
        <taxon>Eukaryota</taxon>
        <taxon>Viridiplantae</taxon>
        <taxon>Streptophyta</taxon>
        <taxon>Embryophyta</taxon>
        <taxon>Tracheophyta</taxon>
        <taxon>Spermatophyta</taxon>
        <taxon>Magnoliopsida</taxon>
        <taxon>eudicotyledons</taxon>
        <taxon>Gunneridae</taxon>
        <taxon>Pentapetalae</taxon>
        <taxon>rosids</taxon>
        <taxon>malvids</taxon>
        <taxon>Brassicales</taxon>
        <taxon>Brassicaceae</taxon>
        <taxon>Camelineae</taxon>
        <taxon>Arabidopsis</taxon>
    </lineage>
</organism>
<feature type="compositionally biased region" description="Polar residues" evidence="1">
    <location>
        <begin position="1"/>
        <end position="12"/>
    </location>
</feature>
<sequence>MEVFKSHSTSSFWKLGSSRSRSGFGTSKIEKKLLVVAENKVRKIKCGEVALYWLVWIHTCFAHYPYLHGEKRV</sequence>
<evidence type="ECO:0000256" key="1">
    <source>
        <dbReference type="SAM" id="MobiDB-lite"/>
    </source>
</evidence>
<gene>
    <name evidence="3" type="ORF">ISN45_Aa07g006420</name>
</gene>
<keyword evidence="4" id="KW-1185">Reference proteome</keyword>
<keyword evidence="2" id="KW-1133">Transmembrane helix</keyword>
<evidence type="ECO:0000313" key="3">
    <source>
        <dbReference type="EMBL" id="KAG7540439.1"/>
    </source>
</evidence>
<protein>
    <submittedName>
        <fullName evidence="3">Uncharacterized protein</fullName>
    </submittedName>
</protein>
<accession>A0A8T1Y7H9</accession>
<feature type="transmembrane region" description="Helical" evidence="2">
    <location>
        <begin position="49"/>
        <end position="67"/>
    </location>
</feature>
<dbReference type="AlphaFoldDB" id="A0A8T1Y7H9"/>
<feature type="region of interest" description="Disordered" evidence="1">
    <location>
        <begin position="1"/>
        <end position="24"/>
    </location>
</feature>
<evidence type="ECO:0000313" key="4">
    <source>
        <dbReference type="Proteomes" id="UP000694240"/>
    </source>
</evidence>
<comment type="caution">
    <text evidence="3">The sequence shown here is derived from an EMBL/GenBank/DDBJ whole genome shotgun (WGS) entry which is preliminary data.</text>
</comment>
<keyword evidence="2" id="KW-0812">Transmembrane</keyword>
<dbReference type="Proteomes" id="UP000694240">
    <property type="component" value="Chromosome 12"/>
</dbReference>
<proteinExistence type="predicted"/>